<organism evidence="3 4">
    <name type="scientific">Pseudaquabacterium terrae</name>
    <dbReference type="NCBI Taxonomy" id="2732868"/>
    <lineage>
        <taxon>Bacteria</taxon>
        <taxon>Pseudomonadati</taxon>
        <taxon>Pseudomonadota</taxon>
        <taxon>Betaproteobacteria</taxon>
        <taxon>Burkholderiales</taxon>
        <taxon>Sphaerotilaceae</taxon>
        <taxon>Pseudaquabacterium</taxon>
    </lineage>
</organism>
<dbReference type="PANTHER" id="PTHR24321">
    <property type="entry name" value="DEHYDROGENASES, SHORT CHAIN"/>
    <property type="match status" value="1"/>
</dbReference>
<dbReference type="CDD" id="cd05233">
    <property type="entry name" value="SDR_c"/>
    <property type="match status" value="1"/>
</dbReference>
<dbReference type="Proteomes" id="UP000737171">
    <property type="component" value="Unassembled WGS sequence"/>
</dbReference>
<sequence>MALITGGAAGIGEAACRHFVEAGARVVIGDIDGDRAQALAAHFGSAALAVQFDAGDTAQVQRLVEQGARHFGRLDFLFNNAALTSRDVIQRDSNPVDIDFEVWDRTMAVNARGYLAGCKYAIPHLLAAGGGAIVMTGSGSGLRGDLANIAYAASKAAIMSMARSVATMYGKRGIRCNVINPGLILTEGGTKNVPPPMVDILLRHTLTPRVGVPDDIGAMVVYLCSDHGAFITGQAISVDGGLQEHMPYYADFATGGAKWG</sequence>
<dbReference type="PANTHER" id="PTHR24321:SF14">
    <property type="entry name" value="SHORT-CHAIN TYPE DEHYDROGENASE_REDUCTASE BLR2146-RELATED"/>
    <property type="match status" value="1"/>
</dbReference>
<comment type="similarity">
    <text evidence="1">Belongs to the short-chain dehydrogenases/reductases (SDR) family.</text>
</comment>
<proteinExistence type="inferred from homology"/>
<name>A0ABX2EU42_9BURK</name>
<comment type="caution">
    <text evidence="3">The sequence shown here is derived from an EMBL/GenBank/DDBJ whole genome shotgun (WGS) entry which is preliminary data.</text>
</comment>
<dbReference type="EMBL" id="JABRWJ010000016">
    <property type="protein sequence ID" value="NRF72022.1"/>
    <property type="molecule type" value="Genomic_DNA"/>
</dbReference>
<dbReference type="PRINTS" id="PR00080">
    <property type="entry name" value="SDRFAMILY"/>
</dbReference>
<keyword evidence="4" id="KW-1185">Reference proteome</keyword>
<evidence type="ECO:0000313" key="4">
    <source>
        <dbReference type="Proteomes" id="UP000737171"/>
    </source>
</evidence>
<dbReference type="InterPro" id="IPR020904">
    <property type="entry name" value="Sc_DH/Rdtase_CS"/>
</dbReference>
<dbReference type="SUPFAM" id="SSF51735">
    <property type="entry name" value="NAD(P)-binding Rossmann-fold domains"/>
    <property type="match status" value="1"/>
</dbReference>
<reference evidence="3 4" key="1">
    <citation type="submission" date="2020-05" db="EMBL/GenBank/DDBJ databases">
        <title>Aquincola sp. isolate from soil.</title>
        <authorList>
            <person name="Han J."/>
            <person name="Kim D.-U."/>
        </authorList>
    </citation>
    <scope>NUCLEOTIDE SEQUENCE [LARGE SCALE GENOMIC DNA]</scope>
    <source>
        <strain evidence="3 4">S2</strain>
    </source>
</reference>
<evidence type="ECO:0000256" key="1">
    <source>
        <dbReference type="ARBA" id="ARBA00006484"/>
    </source>
</evidence>
<dbReference type="Gene3D" id="3.40.50.720">
    <property type="entry name" value="NAD(P)-binding Rossmann-like Domain"/>
    <property type="match status" value="1"/>
</dbReference>
<dbReference type="Pfam" id="PF13561">
    <property type="entry name" value="adh_short_C2"/>
    <property type="match status" value="1"/>
</dbReference>
<gene>
    <name evidence="3" type="ORF">HLB44_34060</name>
</gene>
<evidence type="ECO:0000313" key="3">
    <source>
        <dbReference type="EMBL" id="NRF72022.1"/>
    </source>
</evidence>
<dbReference type="PRINTS" id="PR00081">
    <property type="entry name" value="GDHRDH"/>
</dbReference>
<accession>A0ABX2EU42</accession>
<dbReference type="InterPro" id="IPR002347">
    <property type="entry name" value="SDR_fam"/>
</dbReference>
<dbReference type="PROSITE" id="PS00061">
    <property type="entry name" value="ADH_SHORT"/>
    <property type="match status" value="1"/>
</dbReference>
<evidence type="ECO:0000256" key="2">
    <source>
        <dbReference type="ARBA" id="ARBA00023002"/>
    </source>
</evidence>
<protein>
    <submittedName>
        <fullName evidence="3">SDR family oxidoreductase</fullName>
    </submittedName>
</protein>
<dbReference type="InterPro" id="IPR036291">
    <property type="entry name" value="NAD(P)-bd_dom_sf"/>
</dbReference>
<keyword evidence="2" id="KW-0560">Oxidoreductase</keyword>